<reference evidence="1" key="1">
    <citation type="submission" date="2020-08" db="EMBL/GenBank/DDBJ databases">
        <title>Multicomponent nature underlies the extraordinary mechanical properties of spider dragline silk.</title>
        <authorList>
            <person name="Kono N."/>
            <person name="Nakamura H."/>
            <person name="Mori M."/>
            <person name="Yoshida Y."/>
            <person name="Ohtoshi R."/>
            <person name="Malay A.D."/>
            <person name="Moran D.A.P."/>
            <person name="Tomita M."/>
            <person name="Numata K."/>
            <person name="Arakawa K."/>
        </authorList>
    </citation>
    <scope>NUCLEOTIDE SEQUENCE</scope>
</reference>
<dbReference type="Proteomes" id="UP000887013">
    <property type="component" value="Unassembled WGS sequence"/>
</dbReference>
<sequence>MDLMFVLFPDSMYVLHIKKHLLEQCFLIEPILPALKRRMETVPVQEELVGTESKELVETESEELEEIGLEELKEIGLEELEEIGLEELEEIGLDELVEAC</sequence>
<comment type="caution">
    <text evidence="1">The sequence shown here is derived from an EMBL/GenBank/DDBJ whole genome shotgun (WGS) entry which is preliminary data.</text>
</comment>
<evidence type="ECO:0000313" key="1">
    <source>
        <dbReference type="EMBL" id="GFT55574.1"/>
    </source>
</evidence>
<gene>
    <name evidence="1" type="ORF">NPIL_527691</name>
</gene>
<accession>A0A8X6P802</accession>
<proteinExistence type="predicted"/>
<dbReference type="AlphaFoldDB" id="A0A8X6P802"/>
<protein>
    <submittedName>
        <fullName evidence="1">Uncharacterized protein</fullName>
    </submittedName>
</protein>
<organism evidence="1 2">
    <name type="scientific">Nephila pilipes</name>
    <name type="common">Giant wood spider</name>
    <name type="synonym">Nephila maculata</name>
    <dbReference type="NCBI Taxonomy" id="299642"/>
    <lineage>
        <taxon>Eukaryota</taxon>
        <taxon>Metazoa</taxon>
        <taxon>Ecdysozoa</taxon>
        <taxon>Arthropoda</taxon>
        <taxon>Chelicerata</taxon>
        <taxon>Arachnida</taxon>
        <taxon>Araneae</taxon>
        <taxon>Araneomorphae</taxon>
        <taxon>Entelegynae</taxon>
        <taxon>Araneoidea</taxon>
        <taxon>Nephilidae</taxon>
        <taxon>Nephila</taxon>
    </lineage>
</organism>
<dbReference type="EMBL" id="BMAW01017792">
    <property type="protein sequence ID" value="GFT55574.1"/>
    <property type="molecule type" value="Genomic_DNA"/>
</dbReference>
<evidence type="ECO:0000313" key="2">
    <source>
        <dbReference type="Proteomes" id="UP000887013"/>
    </source>
</evidence>
<keyword evidence="2" id="KW-1185">Reference proteome</keyword>
<name>A0A8X6P802_NEPPI</name>